<dbReference type="AlphaFoldDB" id="A0A6A4JI80"/>
<evidence type="ECO:0000313" key="3">
    <source>
        <dbReference type="Proteomes" id="UP000466442"/>
    </source>
</evidence>
<dbReference type="OrthoDB" id="289431at2759"/>
<dbReference type="Proteomes" id="UP000466442">
    <property type="component" value="Unassembled WGS sequence"/>
</dbReference>
<evidence type="ECO:0000313" key="2">
    <source>
        <dbReference type="EMBL" id="KAF6209045.1"/>
    </source>
</evidence>
<dbReference type="Pfam" id="PF00188">
    <property type="entry name" value="CAP"/>
    <property type="match status" value="1"/>
</dbReference>
<accession>A0A6A4JI80</accession>
<dbReference type="InterPro" id="IPR018244">
    <property type="entry name" value="Allrgn_V5/Tpx1_CS"/>
</dbReference>
<proteinExistence type="predicted"/>
<dbReference type="PROSITE" id="PS01010">
    <property type="entry name" value="CRISP_2"/>
    <property type="match status" value="1"/>
</dbReference>
<dbReference type="Gene3D" id="3.40.33.10">
    <property type="entry name" value="CAP"/>
    <property type="match status" value="1"/>
</dbReference>
<dbReference type="PRINTS" id="PR00837">
    <property type="entry name" value="V5TPXLIKE"/>
</dbReference>
<sequence>MAKWSFAFFLTLLALSVACRNGAKQLRNSINKQQRNTIVELHNQLRNKVASGKVLSQSPAQNMKELVWDNEMAQHAQTWADGCVFEHDPNRKDSRGQYFGQNLAMTMTSAQNNVNNPNIEYMINAWFNEVYKYGYTGGFNHATGHYSQMIWASSNKVGCGLTSYSSSKMYNTLLVCNYSPAGNVLGEHAYVKGSRNCGKFRMSDSKKFNSLCA</sequence>
<dbReference type="InterPro" id="IPR035940">
    <property type="entry name" value="CAP_sf"/>
</dbReference>
<dbReference type="PROSITE" id="PS01009">
    <property type="entry name" value="CRISP_1"/>
    <property type="match status" value="1"/>
</dbReference>
<dbReference type="CDD" id="cd05380">
    <property type="entry name" value="CAP_euk"/>
    <property type="match status" value="1"/>
</dbReference>
<reference evidence="2" key="1">
    <citation type="journal article" date="2021" name="Mol. Ecol. Resour.">
        <title>Apolygus lucorum genome provides insights into omnivorousness and mesophyll feeding.</title>
        <authorList>
            <person name="Liu Y."/>
            <person name="Liu H."/>
            <person name="Wang H."/>
            <person name="Huang T."/>
            <person name="Liu B."/>
            <person name="Yang B."/>
            <person name="Yin L."/>
            <person name="Li B."/>
            <person name="Zhang Y."/>
            <person name="Zhang S."/>
            <person name="Jiang F."/>
            <person name="Zhang X."/>
            <person name="Ren Y."/>
            <person name="Wang B."/>
            <person name="Wang S."/>
            <person name="Lu Y."/>
            <person name="Wu K."/>
            <person name="Fan W."/>
            <person name="Wang G."/>
        </authorList>
    </citation>
    <scope>NUCLEOTIDE SEQUENCE</scope>
    <source>
        <strain evidence="2">12Hb</strain>
    </source>
</reference>
<organism evidence="2 3">
    <name type="scientific">Apolygus lucorum</name>
    <name type="common">Small green plant bug</name>
    <name type="synonym">Lygocoris lucorum</name>
    <dbReference type="NCBI Taxonomy" id="248454"/>
    <lineage>
        <taxon>Eukaryota</taxon>
        <taxon>Metazoa</taxon>
        <taxon>Ecdysozoa</taxon>
        <taxon>Arthropoda</taxon>
        <taxon>Hexapoda</taxon>
        <taxon>Insecta</taxon>
        <taxon>Pterygota</taxon>
        <taxon>Neoptera</taxon>
        <taxon>Paraneoptera</taxon>
        <taxon>Hemiptera</taxon>
        <taxon>Heteroptera</taxon>
        <taxon>Panheteroptera</taxon>
        <taxon>Cimicomorpha</taxon>
        <taxon>Miridae</taxon>
        <taxon>Mirini</taxon>
        <taxon>Apolygus</taxon>
    </lineage>
</organism>
<gene>
    <name evidence="2" type="ORF">GE061_014788</name>
</gene>
<feature type="domain" description="SCP" evidence="1">
    <location>
        <begin position="33"/>
        <end position="186"/>
    </location>
</feature>
<dbReference type="InterPro" id="IPR002413">
    <property type="entry name" value="V5_allergen-like"/>
</dbReference>
<dbReference type="PANTHER" id="PTHR10334">
    <property type="entry name" value="CYSTEINE-RICH SECRETORY PROTEIN-RELATED"/>
    <property type="match status" value="1"/>
</dbReference>
<dbReference type="SMART" id="SM00198">
    <property type="entry name" value="SCP"/>
    <property type="match status" value="1"/>
</dbReference>
<dbReference type="GO" id="GO:0005576">
    <property type="term" value="C:extracellular region"/>
    <property type="evidence" value="ECO:0007669"/>
    <property type="project" value="UniProtKB-SubCell"/>
</dbReference>
<dbReference type="PRINTS" id="PR00838">
    <property type="entry name" value="V5ALLERGEN"/>
</dbReference>
<name>A0A6A4JI80_APOLU</name>
<protein>
    <recommendedName>
        <fullName evidence="1">SCP domain-containing protein</fullName>
    </recommendedName>
</protein>
<comment type="caution">
    <text evidence="2">The sequence shown here is derived from an EMBL/GenBank/DDBJ whole genome shotgun (WGS) entry which is preliminary data.</text>
</comment>
<dbReference type="InterPro" id="IPR001283">
    <property type="entry name" value="CRISP-related"/>
</dbReference>
<dbReference type="InterPro" id="IPR014044">
    <property type="entry name" value="CAP_dom"/>
</dbReference>
<dbReference type="PROSITE" id="PS51257">
    <property type="entry name" value="PROKAR_LIPOPROTEIN"/>
    <property type="match status" value="1"/>
</dbReference>
<dbReference type="EMBL" id="WIXP02000006">
    <property type="protein sequence ID" value="KAF6209045.1"/>
    <property type="molecule type" value="Genomic_DNA"/>
</dbReference>
<evidence type="ECO:0000259" key="1">
    <source>
        <dbReference type="SMART" id="SM00198"/>
    </source>
</evidence>
<dbReference type="SUPFAM" id="SSF55797">
    <property type="entry name" value="PR-1-like"/>
    <property type="match status" value="1"/>
</dbReference>
<keyword evidence="3" id="KW-1185">Reference proteome</keyword>